<dbReference type="InterPro" id="IPR013381">
    <property type="entry name" value="CRISPR-assoc_prot_Cse1"/>
</dbReference>
<evidence type="ECO:0000313" key="2">
    <source>
        <dbReference type="EMBL" id="MBL6280237.1"/>
    </source>
</evidence>
<dbReference type="Proteomes" id="UP000661193">
    <property type="component" value="Unassembled WGS sequence"/>
</dbReference>
<dbReference type="NCBIfam" id="TIGR02547">
    <property type="entry name" value="casA_cse1"/>
    <property type="match status" value="1"/>
</dbReference>
<dbReference type="EMBL" id="JAETXL010000017">
    <property type="protein sequence ID" value="MBL6280237.1"/>
    <property type="molecule type" value="Genomic_DNA"/>
</dbReference>
<reference evidence="2 3" key="1">
    <citation type="submission" date="2021-01" db="EMBL/GenBank/DDBJ databases">
        <title>Genome sequencing of Micromonospora fiedleri MG-37.</title>
        <authorList>
            <person name="Moreland P.E.J."/>
            <person name="Stach J.E.M."/>
        </authorList>
    </citation>
    <scope>NUCLEOTIDE SEQUENCE [LARGE SCALE GENOMIC DNA]</scope>
    <source>
        <strain evidence="2 3">MG-37</strain>
    </source>
</reference>
<evidence type="ECO:0000313" key="3">
    <source>
        <dbReference type="Proteomes" id="UP000661193"/>
    </source>
</evidence>
<organism evidence="2 3">
    <name type="scientific">Micromonospora fiedleri</name>
    <dbReference type="NCBI Taxonomy" id="1157498"/>
    <lineage>
        <taxon>Bacteria</taxon>
        <taxon>Bacillati</taxon>
        <taxon>Actinomycetota</taxon>
        <taxon>Actinomycetes</taxon>
        <taxon>Micromonosporales</taxon>
        <taxon>Micromonosporaceae</taxon>
        <taxon>Micromonospora</taxon>
    </lineage>
</organism>
<protein>
    <submittedName>
        <fullName evidence="2">Type I-E CRISPR-associated protein Cse1/CasA</fullName>
    </submittedName>
</protein>
<feature type="compositionally biased region" description="Basic and acidic residues" evidence="1">
    <location>
        <begin position="221"/>
        <end position="231"/>
    </location>
</feature>
<accession>A0ABS1UVB7</accession>
<feature type="region of interest" description="Disordered" evidence="1">
    <location>
        <begin position="202"/>
        <end position="235"/>
    </location>
</feature>
<name>A0ABS1UVB7_9ACTN</name>
<sequence length="526" mass="58505">MTGVRFNLTENPWLPVVRLNGATDEVDLVTLLTQAHRIRRILGQTPPMTVALHRMVLALMHRAYGPVNAAAWADMWRADSLPTPKLPTDRFELFDNERPFFQCPAVAQVPAASAAKLVPYRAVGNNTTLFDHTVATDQVRLSPAEAARWLVTLQAYDPGGLKTPYAKEKSSQAAPGNGMGMVLIESSTLKETLLLNLMPYSPDDGLPRTTDTDDCPAWETDPPRPEPDARHPKGWTDLLTWPSRRVWLARGSGDDPHVDQVVITPGTRLLGEPHDNEWMAAYRRPKISEGRAKRGQAPKPRYGPWRSVRLDAHRGIWRFSQELLLAPTGAAERHWQRPAALDHVAQMVLNDIIPRDAVYTLRVFGQQLDDNRTVIEQVLEETVAAPVALLRADYPVAGPVIGHSIELANHVGSALTKMERDHRAQFRAEAASSLHLSYWPRLTDPFDVFLRTLAQALSASASPVSVTEAWARQIRTIADQAAVRWAEGSPRQGRNLEVAGECYGRFTEQLDHEISAYHGHLAGYIA</sequence>
<dbReference type="Pfam" id="PF09481">
    <property type="entry name" value="CRISPR_Cse1"/>
    <property type="match status" value="1"/>
</dbReference>
<evidence type="ECO:0000256" key="1">
    <source>
        <dbReference type="SAM" id="MobiDB-lite"/>
    </source>
</evidence>
<gene>
    <name evidence="2" type="primary">casA</name>
    <name evidence="2" type="ORF">JMF97_29155</name>
</gene>
<proteinExistence type="predicted"/>
<keyword evidence="3" id="KW-1185">Reference proteome</keyword>
<comment type="caution">
    <text evidence="2">The sequence shown here is derived from an EMBL/GenBank/DDBJ whole genome shotgun (WGS) entry which is preliminary data.</text>
</comment>
<dbReference type="RefSeq" id="WP_203224458.1">
    <property type="nucleotide sequence ID" value="NZ_JAETXL010000017.1"/>
</dbReference>